<protein>
    <recommendedName>
        <fullName evidence="2">histidine kinase</fullName>
        <ecNumber evidence="2">2.7.13.3</ecNumber>
    </recommendedName>
</protein>
<dbReference type="InterPro" id="IPR036097">
    <property type="entry name" value="HisK_dim/P_sf"/>
</dbReference>
<dbReference type="SMART" id="SM00387">
    <property type="entry name" value="HATPase_c"/>
    <property type="match status" value="1"/>
</dbReference>
<dbReference type="CDD" id="cd16922">
    <property type="entry name" value="HATPase_EvgS-ArcB-TorS-like"/>
    <property type="match status" value="1"/>
</dbReference>
<organism evidence="8 9">
    <name type="scientific">Gemmata massiliana</name>
    <dbReference type="NCBI Taxonomy" id="1210884"/>
    <lineage>
        <taxon>Bacteria</taxon>
        <taxon>Pseudomonadati</taxon>
        <taxon>Planctomycetota</taxon>
        <taxon>Planctomycetia</taxon>
        <taxon>Gemmatales</taxon>
        <taxon>Gemmataceae</taxon>
        <taxon>Gemmata</taxon>
    </lineage>
</organism>
<dbReference type="InterPro" id="IPR004358">
    <property type="entry name" value="Sig_transdc_His_kin-like_C"/>
</dbReference>
<dbReference type="InterPro" id="IPR003661">
    <property type="entry name" value="HisK_dim/P_dom"/>
</dbReference>
<evidence type="ECO:0000256" key="2">
    <source>
        <dbReference type="ARBA" id="ARBA00012438"/>
    </source>
</evidence>
<dbReference type="SUPFAM" id="SSF47384">
    <property type="entry name" value="Homodimeric domain of signal transducing histidine kinase"/>
    <property type="match status" value="1"/>
</dbReference>
<keyword evidence="5 8" id="KW-0418">Kinase</keyword>
<evidence type="ECO:0000259" key="7">
    <source>
        <dbReference type="PROSITE" id="PS50109"/>
    </source>
</evidence>
<dbReference type="GO" id="GO:0000155">
    <property type="term" value="F:phosphorelay sensor kinase activity"/>
    <property type="evidence" value="ECO:0007669"/>
    <property type="project" value="InterPro"/>
</dbReference>
<dbReference type="SMART" id="SM00388">
    <property type="entry name" value="HisKA"/>
    <property type="match status" value="1"/>
</dbReference>
<keyword evidence="6" id="KW-0902">Two-component regulatory system</keyword>
<dbReference type="EMBL" id="LR593886">
    <property type="protein sequence ID" value="VTR91821.1"/>
    <property type="molecule type" value="Genomic_DNA"/>
</dbReference>
<dbReference type="PRINTS" id="PR00344">
    <property type="entry name" value="BCTRLSENSOR"/>
</dbReference>
<dbReference type="EC" id="2.7.13.3" evidence="2"/>
<evidence type="ECO:0000313" key="8">
    <source>
        <dbReference type="EMBL" id="VTR91821.1"/>
    </source>
</evidence>
<evidence type="ECO:0000256" key="5">
    <source>
        <dbReference type="ARBA" id="ARBA00022777"/>
    </source>
</evidence>
<dbReference type="Gene3D" id="3.30.450.40">
    <property type="match status" value="1"/>
</dbReference>
<dbReference type="Pfam" id="PF02518">
    <property type="entry name" value="HATPase_c"/>
    <property type="match status" value="1"/>
</dbReference>
<dbReference type="Gene3D" id="1.10.287.130">
    <property type="match status" value="1"/>
</dbReference>
<dbReference type="SUPFAM" id="SSF55781">
    <property type="entry name" value="GAF domain-like"/>
    <property type="match status" value="1"/>
</dbReference>
<keyword evidence="3" id="KW-0597">Phosphoprotein</keyword>
<dbReference type="PROSITE" id="PS50109">
    <property type="entry name" value="HIS_KIN"/>
    <property type="match status" value="1"/>
</dbReference>
<dbReference type="RefSeq" id="WP_162666764.1">
    <property type="nucleotide sequence ID" value="NZ_LR593886.1"/>
</dbReference>
<evidence type="ECO:0000256" key="1">
    <source>
        <dbReference type="ARBA" id="ARBA00000085"/>
    </source>
</evidence>
<gene>
    <name evidence="8" type="ORF">SOIL9_58930</name>
</gene>
<dbReference type="GO" id="GO:0005886">
    <property type="term" value="C:plasma membrane"/>
    <property type="evidence" value="ECO:0007669"/>
    <property type="project" value="TreeGrafter"/>
</dbReference>
<keyword evidence="4" id="KW-0808">Transferase</keyword>
<dbReference type="KEGG" id="gms:SOIL9_58930"/>
<evidence type="ECO:0000313" key="9">
    <source>
        <dbReference type="Proteomes" id="UP000464178"/>
    </source>
</evidence>
<dbReference type="PANTHER" id="PTHR43047:SF72">
    <property type="entry name" value="OSMOSENSING HISTIDINE PROTEIN KINASE SLN1"/>
    <property type="match status" value="1"/>
</dbReference>
<dbReference type="GO" id="GO:0009927">
    <property type="term" value="F:histidine phosphotransfer kinase activity"/>
    <property type="evidence" value="ECO:0007669"/>
    <property type="project" value="TreeGrafter"/>
</dbReference>
<dbReference type="PANTHER" id="PTHR43047">
    <property type="entry name" value="TWO-COMPONENT HISTIDINE PROTEIN KINASE"/>
    <property type="match status" value="1"/>
</dbReference>
<name>A0A6P2CSC3_9BACT</name>
<accession>A0A6P2CSC3</accession>
<dbReference type="AlphaFoldDB" id="A0A6P2CSC3"/>
<dbReference type="InterPro" id="IPR029016">
    <property type="entry name" value="GAF-like_dom_sf"/>
</dbReference>
<evidence type="ECO:0000256" key="6">
    <source>
        <dbReference type="ARBA" id="ARBA00023012"/>
    </source>
</evidence>
<dbReference type="FunFam" id="1.10.287.130:FF:000001">
    <property type="entry name" value="Two-component sensor histidine kinase"/>
    <property type="match status" value="1"/>
</dbReference>
<evidence type="ECO:0000256" key="4">
    <source>
        <dbReference type="ARBA" id="ARBA00022679"/>
    </source>
</evidence>
<dbReference type="InterPro" id="IPR003594">
    <property type="entry name" value="HATPase_dom"/>
</dbReference>
<dbReference type="FunFam" id="3.30.565.10:FF:000010">
    <property type="entry name" value="Sensor histidine kinase RcsC"/>
    <property type="match status" value="1"/>
</dbReference>
<reference evidence="8 9" key="1">
    <citation type="submission" date="2019-05" db="EMBL/GenBank/DDBJ databases">
        <authorList>
            <consortium name="Science for Life Laboratories"/>
        </authorList>
    </citation>
    <scope>NUCLEOTIDE SEQUENCE [LARGE SCALE GENOMIC DNA]</scope>
    <source>
        <strain evidence="8">Soil9</strain>
    </source>
</reference>
<keyword evidence="9" id="KW-1185">Reference proteome</keyword>
<dbReference type="Proteomes" id="UP000464178">
    <property type="component" value="Chromosome"/>
</dbReference>
<dbReference type="SUPFAM" id="SSF55874">
    <property type="entry name" value="ATPase domain of HSP90 chaperone/DNA topoisomerase II/histidine kinase"/>
    <property type="match status" value="1"/>
</dbReference>
<dbReference type="Gene3D" id="3.30.565.10">
    <property type="entry name" value="Histidine kinase-like ATPase, C-terminal domain"/>
    <property type="match status" value="1"/>
</dbReference>
<dbReference type="InterPro" id="IPR036890">
    <property type="entry name" value="HATPase_C_sf"/>
</dbReference>
<dbReference type="Pfam" id="PF00512">
    <property type="entry name" value="HisKA"/>
    <property type="match status" value="1"/>
</dbReference>
<proteinExistence type="predicted"/>
<feature type="domain" description="Histidine kinase" evidence="7">
    <location>
        <begin position="319"/>
        <end position="541"/>
    </location>
</feature>
<dbReference type="InterPro" id="IPR005467">
    <property type="entry name" value="His_kinase_dom"/>
</dbReference>
<comment type="catalytic activity">
    <reaction evidence="1">
        <text>ATP + protein L-histidine = ADP + protein N-phospho-L-histidine.</text>
        <dbReference type="EC" id="2.7.13.3"/>
    </reaction>
</comment>
<sequence>MITLTVANKLETQQLTHNSGPLELGRGPARSGSARVVVRDAFVSRDHIHIEELPGRKVKVLNLSTKAPITVDNHAVLNPGAECDYLLPVRLAVGETVVDVDSGDSEPVSVNVLKTIAAPARAGSGTQPALIDRSEAAKPEEIVGWLETVVNVQKAGERDAFYKQAADALVSHIGLDTGIVLLKERDAWRVVAQVVKDDNQPARAFSHALLAQALTGKRTFYVGAAAAGGGESLVGVQGVVVSPFFDSRDNVIGVIYGNRMQRARGREIGPLEAQVVQLLATAVGAGLQRLEQDDEANRLRVAKDAAEEADRTKSGFLAMVSHELRTPLTTIIGYSEMLLEQAAMDNLPQYTADLQQVHSAGQHLLALINDILDFSKIEAGKLEIANDPYAPASLIGDLILSVEPLAKKNNNRIEVDCPPDLGRAMGDPTRIRQCVLNLVGNACKFTKDGTVTVTARREPVAGVDSVRVSVSDTGIGMSPEQIGRLFQAFTQVDSSAGRKFGGTGLGLAISQKLCAAMGGQITVASELGKGSTFTMTIKAML</sequence>
<evidence type="ECO:0000256" key="3">
    <source>
        <dbReference type="ARBA" id="ARBA00022553"/>
    </source>
</evidence>
<dbReference type="CDD" id="cd00082">
    <property type="entry name" value="HisKA"/>
    <property type="match status" value="1"/>
</dbReference>